<accession>A0ABV0Z855</accession>
<gene>
    <name evidence="2" type="ORF">AMECASPLE_039785</name>
</gene>
<evidence type="ECO:0000256" key="1">
    <source>
        <dbReference type="SAM" id="MobiDB-lite"/>
    </source>
</evidence>
<dbReference type="EMBL" id="JAHRIP010056110">
    <property type="protein sequence ID" value="MEQ2301790.1"/>
    <property type="molecule type" value="Genomic_DNA"/>
</dbReference>
<feature type="compositionally biased region" description="Low complexity" evidence="1">
    <location>
        <begin position="36"/>
        <end position="79"/>
    </location>
</feature>
<keyword evidence="3" id="KW-1185">Reference proteome</keyword>
<feature type="region of interest" description="Disordered" evidence="1">
    <location>
        <begin position="1"/>
        <end position="90"/>
    </location>
</feature>
<reference evidence="2 3" key="1">
    <citation type="submission" date="2021-06" db="EMBL/GenBank/DDBJ databases">
        <authorList>
            <person name="Palmer J.M."/>
        </authorList>
    </citation>
    <scope>NUCLEOTIDE SEQUENCE [LARGE SCALE GENOMIC DNA]</scope>
    <source>
        <strain evidence="2 3">AS_MEX2019</strain>
        <tissue evidence="2">Muscle</tissue>
    </source>
</reference>
<dbReference type="Proteomes" id="UP001469553">
    <property type="component" value="Unassembled WGS sequence"/>
</dbReference>
<comment type="caution">
    <text evidence="2">The sequence shown here is derived from an EMBL/GenBank/DDBJ whole genome shotgun (WGS) entry which is preliminary data.</text>
</comment>
<evidence type="ECO:0000313" key="3">
    <source>
        <dbReference type="Proteomes" id="UP001469553"/>
    </source>
</evidence>
<sequence>MADGPSVEGLEAPIRTSPMATVPRQRRRPGWEPNPAGNSAAAGAAAGDDGSAGAAADVDGSGEAAVSRVSSAGAAAAGVERLRRGRRRREERGWLRLLEANWSGSDPV</sequence>
<evidence type="ECO:0000313" key="2">
    <source>
        <dbReference type="EMBL" id="MEQ2301790.1"/>
    </source>
</evidence>
<proteinExistence type="predicted"/>
<protein>
    <submittedName>
        <fullName evidence="2">Uncharacterized protein</fullName>
    </submittedName>
</protein>
<organism evidence="2 3">
    <name type="scientific">Ameca splendens</name>
    <dbReference type="NCBI Taxonomy" id="208324"/>
    <lineage>
        <taxon>Eukaryota</taxon>
        <taxon>Metazoa</taxon>
        <taxon>Chordata</taxon>
        <taxon>Craniata</taxon>
        <taxon>Vertebrata</taxon>
        <taxon>Euteleostomi</taxon>
        <taxon>Actinopterygii</taxon>
        <taxon>Neopterygii</taxon>
        <taxon>Teleostei</taxon>
        <taxon>Neoteleostei</taxon>
        <taxon>Acanthomorphata</taxon>
        <taxon>Ovalentaria</taxon>
        <taxon>Atherinomorphae</taxon>
        <taxon>Cyprinodontiformes</taxon>
        <taxon>Goodeidae</taxon>
        <taxon>Ameca</taxon>
    </lineage>
</organism>
<name>A0ABV0Z855_9TELE</name>